<keyword evidence="3 8" id="KW-0548">Nucleotidyltransferase</keyword>
<dbReference type="InterPro" id="IPR004161">
    <property type="entry name" value="EFTu-like_2"/>
</dbReference>
<dbReference type="NCBIfam" id="TIGR00231">
    <property type="entry name" value="small_GTP"/>
    <property type="match status" value="1"/>
</dbReference>
<protein>
    <recommendedName>
        <fullName evidence="1">sulfate adenylyltransferase</fullName>
        <ecNumber evidence="1">2.7.7.4</ecNumber>
    </recommendedName>
</protein>
<dbReference type="GO" id="GO:0003924">
    <property type="term" value="F:GTPase activity"/>
    <property type="evidence" value="ECO:0007669"/>
    <property type="project" value="InterPro"/>
</dbReference>
<keyword evidence="9" id="KW-1185">Reference proteome</keyword>
<dbReference type="EMBL" id="FOND01000018">
    <property type="protein sequence ID" value="SFF58986.1"/>
    <property type="molecule type" value="Genomic_DNA"/>
</dbReference>
<name>A0A1I2K1T8_9ACTN</name>
<dbReference type="CDD" id="cd04166">
    <property type="entry name" value="CysN_ATPS"/>
    <property type="match status" value="1"/>
</dbReference>
<dbReference type="OrthoDB" id="9804504at2"/>
<evidence type="ECO:0000256" key="2">
    <source>
        <dbReference type="ARBA" id="ARBA00022679"/>
    </source>
</evidence>
<dbReference type="InterPro" id="IPR050100">
    <property type="entry name" value="TRAFAC_GTPase_members"/>
</dbReference>
<dbReference type="InterPro" id="IPR011779">
    <property type="entry name" value="SO4_adenylTrfase_lsu"/>
</dbReference>
<dbReference type="Pfam" id="PF03144">
    <property type="entry name" value="GTP_EFTU_D2"/>
    <property type="match status" value="1"/>
</dbReference>
<dbReference type="InterPro" id="IPR005225">
    <property type="entry name" value="Small_GTP-bd"/>
</dbReference>
<dbReference type="InterPro" id="IPR000795">
    <property type="entry name" value="T_Tr_GTP-bd_dom"/>
</dbReference>
<dbReference type="Pfam" id="PF00009">
    <property type="entry name" value="GTP_EFTU"/>
    <property type="match status" value="1"/>
</dbReference>
<dbReference type="SUPFAM" id="SSF50447">
    <property type="entry name" value="Translation proteins"/>
    <property type="match status" value="1"/>
</dbReference>
<dbReference type="InterPro" id="IPR041757">
    <property type="entry name" value="CysN_GTP-bd"/>
</dbReference>
<dbReference type="Pfam" id="PF22594">
    <property type="entry name" value="GTP-eEF1A_C"/>
    <property type="match status" value="1"/>
</dbReference>
<organism evidence="8 9">
    <name type="scientific">Blastococcus tunisiensis</name>
    <dbReference type="NCBI Taxonomy" id="1798228"/>
    <lineage>
        <taxon>Bacteria</taxon>
        <taxon>Bacillati</taxon>
        <taxon>Actinomycetota</taxon>
        <taxon>Actinomycetes</taxon>
        <taxon>Geodermatophilales</taxon>
        <taxon>Geodermatophilaceae</taxon>
        <taxon>Blastococcus</taxon>
    </lineage>
</organism>
<dbReference type="PROSITE" id="PS51722">
    <property type="entry name" value="G_TR_2"/>
    <property type="match status" value="1"/>
</dbReference>
<dbReference type="PRINTS" id="PR00315">
    <property type="entry name" value="ELONGATNFCT"/>
</dbReference>
<dbReference type="RefSeq" id="WP_092202296.1">
    <property type="nucleotide sequence ID" value="NZ_FOND01000018.1"/>
</dbReference>
<dbReference type="Gene3D" id="3.40.50.300">
    <property type="entry name" value="P-loop containing nucleotide triphosphate hydrolases"/>
    <property type="match status" value="1"/>
</dbReference>
<evidence type="ECO:0000256" key="6">
    <source>
        <dbReference type="ARBA" id="ARBA00023134"/>
    </source>
</evidence>
<evidence type="ECO:0000313" key="9">
    <source>
        <dbReference type="Proteomes" id="UP000198589"/>
    </source>
</evidence>
<keyword evidence="2 8" id="KW-0808">Transferase</keyword>
<sequence>MSSGPTDSPVDVHSPVAEHAVEIATARKDILRIATAGSVDDGKSTLIGRLLYDSKAIFEDQYEAVERASKGDYVDLALLTDGLRAEREQGITIDVAYRYFSTPRRTFILADTPGHVQYTRNMVTGASTADLAIVLVDARRGMLEQSRRHAFLASLLRVPHLVVAVNKMDLVGWSEDVYESIRDEFSAFATKLNVPDLTVIPISALHGDNVVSHSANTPWYEGTTLLHHLEHVHVASDRNLVDPRFPVQYVIRPQSDAHHDYRGYAGTVASGVLRPGDEVQVLPSGLTTRISAIEGPRGPVDEAFAPMAVTVRLTDDVDVSRGDLICRPANAPQPTQDVDALVCWMADEPLRPRQRIAVKHTTRTVRAVVKELAYRLDVNTLHRDPDAGELGLNDIGRVRLRATQPLFVDDYTRNRVTGRFILIDEATNATVGAGMLTPAG</sequence>
<dbReference type="InterPro" id="IPR044138">
    <property type="entry name" value="CysN_II"/>
</dbReference>
<feature type="domain" description="Tr-type G" evidence="7">
    <location>
        <begin position="28"/>
        <end position="244"/>
    </location>
</feature>
<dbReference type="GO" id="GO:0005524">
    <property type="term" value="F:ATP binding"/>
    <property type="evidence" value="ECO:0007669"/>
    <property type="project" value="UniProtKB-KW"/>
</dbReference>
<dbReference type="SUPFAM" id="SSF50465">
    <property type="entry name" value="EF-Tu/eEF-1alpha/eIF2-gamma C-terminal domain"/>
    <property type="match status" value="1"/>
</dbReference>
<keyword evidence="6" id="KW-0342">GTP-binding</keyword>
<accession>A0A1I2K1T8</accession>
<dbReference type="NCBIfam" id="TIGR02034">
    <property type="entry name" value="CysN"/>
    <property type="match status" value="1"/>
</dbReference>
<dbReference type="STRING" id="1798228.SAMN05216574_11845"/>
<gene>
    <name evidence="8" type="ORF">SAMN05216574_11845</name>
</gene>
<dbReference type="AlphaFoldDB" id="A0A1I2K1T8"/>
<evidence type="ECO:0000256" key="1">
    <source>
        <dbReference type="ARBA" id="ARBA00012391"/>
    </source>
</evidence>
<dbReference type="InterPro" id="IPR009000">
    <property type="entry name" value="Transl_B-barrel_sf"/>
</dbReference>
<dbReference type="PANTHER" id="PTHR23115">
    <property type="entry name" value="TRANSLATION FACTOR"/>
    <property type="match status" value="1"/>
</dbReference>
<evidence type="ECO:0000256" key="5">
    <source>
        <dbReference type="ARBA" id="ARBA00022840"/>
    </source>
</evidence>
<evidence type="ECO:0000256" key="4">
    <source>
        <dbReference type="ARBA" id="ARBA00022741"/>
    </source>
</evidence>
<dbReference type="PROSITE" id="PS00301">
    <property type="entry name" value="G_TR_1"/>
    <property type="match status" value="1"/>
</dbReference>
<dbReference type="Gene3D" id="2.40.30.10">
    <property type="entry name" value="Translation factors"/>
    <property type="match status" value="2"/>
</dbReference>
<dbReference type="InterPro" id="IPR031157">
    <property type="entry name" value="G_TR_CS"/>
</dbReference>
<dbReference type="InterPro" id="IPR044139">
    <property type="entry name" value="CysN_NoDQ_III"/>
</dbReference>
<dbReference type="CDD" id="cd03695">
    <property type="entry name" value="CysN_NodQ_II"/>
    <property type="match status" value="1"/>
</dbReference>
<dbReference type="InterPro" id="IPR009001">
    <property type="entry name" value="Transl_elong_EF1A/Init_IF2_C"/>
</dbReference>
<evidence type="ECO:0000313" key="8">
    <source>
        <dbReference type="EMBL" id="SFF58986.1"/>
    </source>
</evidence>
<dbReference type="SUPFAM" id="SSF52540">
    <property type="entry name" value="P-loop containing nucleoside triphosphate hydrolases"/>
    <property type="match status" value="1"/>
</dbReference>
<dbReference type="GO" id="GO:0005525">
    <property type="term" value="F:GTP binding"/>
    <property type="evidence" value="ECO:0007669"/>
    <property type="project" value="UniProtKB-KW"/>
</dbReference>
<keyword evidence="5" id="KW-0067">ATP-binding</keyword>
<dbReference type="Proteomes" id="UP000198589">
    <property type="component" value="Unassembled WGS sequence"/>
</dbReference>
<dbReference type="GO" id="GO:0004781">
    <property type="term" value="F:sulfate adenylyltransferase (ATP) activity"/>
    <property type="evidence" value="ECO:0007669"/>
    <property type="project" value="UniProtKB-EC"/>
</dbReference>
<dbReference type="FunFam" id="3.40.50.300:FF:000119">
    <property type="entry name" value="Sulfate adenylyltransferase subunit 1"/>
    <property type="match status" value="1"/>
</dbReference>
<dbReference type="EC" id="2.7.7.4" evidence="1"/>
<keyword evidence="4" id="KW-0547">Nucleotide-binding</keyword>
<proteinExistence type="predicted"/>
<dbReference type="GO" id="GO:0006790">
    <property type="term" value="P:sulfur compound metabolic process"/>
    <property type="evidence" value="ECO:0007669"/>
    <property type="project" value="InterPro"/>
</dbReference>
<dbReference type="CDD" id="cd04095">
    <property type="entry name" value="CysN_NoDQ_III"/>
    <property type="match status" value="1"/>
</dbReference>
<dbReference type="InterPro" id="IPR027417">
    <property type="entry name" value="P-loop_NTPase"/>
</dbReference>
<reference evidence="9" key="1">
    <citation type="submission" date="2016-10" db="EMBL/GenBank/DDBJ databases">
        <authorList>
            <person name="Varghese N."/>
            <person name="Submissions S."/>
        </authorList>
    </citation>
    <scope>NUCLEOTIDE SEQUENCE [LARGE SCALE GENOMIC DNA]</scope>
    <source>
        <strain evidence="9">DSM 46838</strain>
    </source>
</reference>
<evidence type="ECO:0000259" key="7">
    <source>
        <dbReference type="PROSITE" id="PS51722"/>
    </source>
</evidence>
<dbReference type="InterPro" id="IPR054696">
    <property type="entry name" value="GTP-eEF1A_C"/>
</dbReference>
<evidence type="ECO:0000256" key="3">
    <source>
        <dbReference type="ARBA" id="ARBA00022695"/>
    </source>
</evidence>